<comment type="caution">
    <text evidence="6">The sequence shown here is derived from an EMBL/GenBank/DDBJ whole genome shotgun (WGS) entry which is preliminary data.</text>
</comment>
<dbReference type="EMBL" id="JBBPFD010000002">
    <property type="protein sequence ID" value="KAK7938494.1"/>
    <property type="molecule type" value="Genomic_DNA"/>
</dbReference>
<sequence>MHIVQNSHTYSPTPPSAHPHTSTLPQISGPHISSVLLLETSPSTGGGPESAEQISETEPPSTDASFGFLSYNDQPPGCSSPDYGHSKGVVMGCKAGNSNEGTAVWMVHSTPQFPFIKDETYFWPNSGELNGQIFMCVSLHYRDLKTVGNHLQNIRALVFDHSIPDNFYDALKNAVQKTTFETRDNGQQGKVRPLKTRGGKDLKIFAKRNTKNRRGEHNTVIDECDNEPNQAALPFPQCGDLYLQLAQKFSSRIQAQTYNGSKGRDRSYCTEDLVVVNINKIKIDTLGQWNFTKDHSKWAVTTKPGIEWTCIGDSNRSPSQYARPGGALCINNRDVNNRFTRFVDEAEECTWSFR</sequence>
<dbReference type="GO" id="GO:0004531">
    <property type="term" value="F:deoxyribonuclease II activity"/>
    <property type="evidence" value="ECO:0007669"/>
    <property type="project" value="UniProtKB-EC"/>
</dbReference>
<dbReference type="PANTHER" id="PTHR10858">
    <property type="entry name" value="DEOXYRIBONUCLEASE II"/>
    <property type="match status" value="1"/>
</dbReference>
<dbReference type="GO" id="GO:0006309">
    <property type="term" value="P:apoptotic DNA fragmentation"/>
    <property type="evidence" value="ECO:0007669"/>
    <property type="project" value="TreeGrafter"/>
</dbReference>
<keyword evidence="4" id="KW-0378">Hydrolase</keyword>
<evidence type="ECO:0000313" key="6">
    <source>
        <dbReference type="EMBL" id="KAK7938494.1"/>
    </source>
</evidence>
<evidence type="ECO:0000256" key="2">
    <source>
        <dbReference type="ARBA" id="ARBA00007527"/>
    </source>
</evidence>
<dbReference type="PANTHER" id="PTHR10858:SF23">
    <property type="entry name" value="DEOXYRIBONUCLEASE II"/>
    <property type="match status" value="1"/>
</dbReference>
<evidence type="ECO:0000256" key="4">
    <source>
        <dbReference type="ARBA" id="ARBA00022801"/>
    </source>
</evidence>
<name>A0AAW0PV81_9GOBI</name>
<evidence type="ECO:0000256" key="5">
    <source>
        <dbReference type="SAM" id="MobiDB-lite"/>
    </source>
</evidence>
<reference evidence="7" key="1">
    <citation type="submission" date="2024-04" db="EMBL/GenBank/DDBJ databases">
        <title>Salinicola lusitanus LLJ914,a marine bacterium isolated from the Okinawa Trough.</title>
        <authorList>
            <person name="Li J."/>
        </authorList>
    </citation>
    <scope>NUCLEOTIDE SEQUENCE [LARGE SCALE GENOMIC DNA]</scope>
</reference>
<proteinExistence type="inferred from homology"/>
<dbReference type="EC" id="3.1.22.1" evidence="3"/>
<dbReference type="InterPro" id="IPR004947">
    <property type="entry name" value="DNase_II"/>
</dbReference>
<gene>
    <name evidence="6" type="ORF">WMY93_001820</name>
</gene>
<evidence type="ECO:0000256" key="1">
    <source>
        <dbReference type="ARBA" id="ARBA00000447"/>
    </source>
</evidence>
<evidence type="ECO:0000313" key="7">
    <source>
        <dbReference type="Proteomes" id="UP001460270"/>
    </source>
</evidence>
<dbReference type="Proteomes" id="UP001460270">
    <property type="component" value="Unassembled WGS sequence"/>
</dbReference>
<feature type="compositionally biased region" description="Polar residues" evidence="5">
    <location>
        <begin position="52"/>
        <end position="64"/>
    </location>
</feature>
<dbReference type="Pfam" id="PF03265">
    <property type="entry name" value="DNase_II"/>
    <property type="match status" value="1"/>
</dbReference>
<dbReference type="AlphaFoldDB" id="A0AAW0PV81"/>
<accession>A0AAW0PV81</accession>
<feature type="region of interest" description="Disordered" evidence="5">
    <location>
        <begin position="1"/>
        <end position="68"/>
    </location>
</feature>
<organism evidence="6 7">
    <name type="scientific">Mugilogobius chulae</name>
    <name type="common">yellowstripe goby</name>
    <dbReference type="NCBI Taxonomy" id="88201"/>
    <lineage>
        <taxon>Eukaryota</taxon>
        <taxon>Metazoa</taxon>
        <taxon>Chordata</taxon>
        <taxon>Craniata</taxon>
        <taxon>Vertebrata</taxon>
        <taxon>Euteleostomi</taxon>
        <taxon>Actinopterygii</taxon>
        <taxon>Neopterygii</taxon>
        <taxon>Teleostei</taxon>
        <taxon>Neoteleostei</taxon>
        <taxon>Acanthomorphata</taxon>
        <taxon>Gobiaria</taxon>
        <taxon>Gobiiformes</taxon>
        <taxon>Gobioidei</taxon>
        <taxon>Gobiidae</taxon>
        <taxon>Gobionellinae</taxon>
        <taxon>Mugilogobius</taxon>
    </lineage>
</organism>
<comment type="catalytic activity">
    <reaction evidence="1">
        <text>Endonucleolytic cleavage to nucleoside 3'-phosphates and 3'-phosphooligonucleotide end-products.</text>
        <dbReference type="EC" id="3.1.22.1"/>
    </reaction>
</comment>
<protein>
    <recommendedName>
        <fullName evidence="3">deoxyribonuclease II</fullName>
        <ecNumber evidence="3">3.1.22.1</ecNumber>
    </recommendedName>
</protein>
<comment type="similarity">
    <text evidence="2">Belongs to the DNase II family.</text>
</comment>
<keyword evidence="7" id="KW-1185">Reference proteome</keyword>
<evidence type="ECO:0000256" key="3">
    <source>
        <dbReference type="ARBA" id="ARBA00012036"/>
    </source>
</evidence>